<keyword evidence="5" id="KW-1185">Reference proteome</keyword>
<dbReference type="RefSeq" id="WP_230740851.1">
    <property type="nucleotide sequence ID" value="NZ_PGCK01000002.1"/>
</dbReference>
<feature type="domain" description="Flavodoxin-like" evidence="3">
    <location>
        <begin position="3"/>
        <end position="154"/>
    </location>
</feature>
<evidence type="ECO:0000256" key="2">
    <source>
        <dbReference type="ARBA" id="ARBA00038292"/>
    </source>
</evidence>
<sequence length="154" mass="17567">MKMLVACYSYTGNTLKAAEALQRLIGADLTRIEALKDRWYLFKAYYAIKEKKVPIKPCITDLKDYDGIIICCPVWAGKTPSAVNEYLSKLENVRGKKFAILITSGGGKQQKASVRIKEQLEKCGARYIDMLRILEKDINNDEYLKKVESFAKKF</sequence>
<dbReference type="InterPro" id="IPR029039">
    <property type="entry name" value="Flavoprotein-like_sf"/>
</dbReference>
<evidence type="ECO:0000313" key="4">
    <source>
        <dbReference type="EMBL" id="MCD1294154.1"/>
    </source>
</evidence>
<accession>A0AAP2RAX4</accession>
<reference evidence="4 5" key="1">
    <citation type="submission" date="2017-11" db="EMBL/GenBank/DDBJ databases">
        <title>Isolation and Characterization of Family Methanocellaceae Species from Potential Methane Hydrate Area Offshore Southwestern Taiwan.</title>
        <authorList>
            <person name="Zhang W.-L."/>
            <person name="Chen W.-C."/>
            <person name="Lai M.-C."/>
            <person name="Chen S.-C."/>
        </authorList>
    </citation>
    <scope>NUCLEOTIDE SEQUENCE [LARGE SCALE GENOMIC DNA]</scope>
    <source>
        <strain evidence="4 5">CWC-04</strain>
    </source>
</reference>
<dbReference type="GO" id="GO:0010181">
    <property type="term" value="F:FMN binding"/>
    <property type="evidence" value="ECO:0007669"/>
    <property type="project" value="InterPro"/>
</dbReference>
<protein>
    <submittedName>
        <fullName evidence="4">Flavodoxin</fullName>
    </submittedName>
</protein>
<organism evidence="4 5">
    <name type="scientific">Methanooceanicella nereidis</name>
    <dbReference type="NCBI Taxonomy" id="2052831"/>
    <lineage>
        <taxon>Archaea</taxon>
        <taxon>Methanobacteriati</taxon>
        <taxon>Methanobacteriota</taxon>
        <taxon>Stenosarchaea group</taxon>
        <taxon>Methanomicrobia</taxon>
        <taxon>Methanocellales</taxon>
        <taxon>Methanocellaceae</taxon>
        <taxon>Methanooceanicella</taxon>
    </lineage>
</organism>
<dbReference type="Gene3D" id="3.40.50.360">
    <property type="match status" value="1"/>
</dbReference>
<dbReference type="GO" id="GO:0016491">
    <property type="term" value="F:oxidoreductase activity"/>
    <property type="evidence" value="ECO:0007669"/>
    <property type="project" value="InterPro"/>
</dbReference>
<dbReference type="AlphaFoldDB" id="A0AAP2RAX4"/>
<dbReference type="PANTHER" id="PTHR39201:SF1">
    <property type="entry name" value="FLAVODOXIN-LIKE DOMAIN-CONTAINING PROTEIN"/>
    <property type="match status" value="1"/>
</dbReference>
<comment type="caution">
    <text evidence="4">The sequence shown here is derived from an EMBL/GenBank/DDBJ whole genome shotgun (WGS) entry which is preliminary data.</text>
</comment>
<dbReference type="PANTHER" id="PTHR39201">
    <property type="entry name" value="EXPORTED PROTEIN-RELATED"/>
    <property type="match status" value="1"/>
</dbReference>
<dbReference type="Proteomes" id="UP001320159">
    <property type="component" value="Unassembled WGS sequence"/>
</dbReference>
<gene>
    <name evidence="4" type="ORF">CUJ83_03990</name>
</gene>
<dbReference type="InterPro" id="IPR005025">
    <property type="entry name" value="FMN_Rdtase-like_dom"/>
</dbReference>
<dbReference type="InterPro" id="IPR008254">
    <property type="entry name" value="Flavodoxin/NO_synth"/>
</dbReference>
<comment type="similarity">
    <text evidence="2">Belongs to the SsuE family. Isf subfamily.</text>
</comment>
<dbReference type="Pfam" id="PF03358">
    <property type="entry name" value="FMN_red"/>
    <property type="match status" value="1"/>
</dbReference>
<name>A0AAP2RAX4_9EURY</name>
<evidence type="ECO:0000313" key="5">
    <source>
        <dbReference type="Proteomes" id="UP001320159"/>
    </source>
</evidence>
<evidence type="ECO:0000256" key="1">
    <source>
        <dbReference type="ARBA" id="ARBA00001966"/>
    </source>
</evidence>
<dbReference type="SUPFAM" id="SSF52218">
    <property type="entry name" value="Flavoproteins"/>
    <property type="match status" value="1"/>
</dbReference>
<dbReference type="EMBL" id="PGCK01000002">
    <property type="protein sequence ID" value="MCD1294154.1"/>
    <property type="molecule type" value="Genomic_DNA"/>
</dbReference>
<proteinExistence type="inferred from homology"/>
<evidence type="ECO:0000259" key="3">
    <source>
        <dbReference type="PROSITE" id="PS50902"/>
    </source>
</evidence>
<comment type="cofactor">
    <cofactor evidence="1">
        <name>[4Fe-4S] cluster</name>
        <dbReference type="ChEBI" id="CHEBI:49883"/>
    </cofactor>
</comment>
<dbReference type="PROSITE" id="PS50902">
    <property type="entry name" value="FLAVODOXIN_LIKE"/>
    <property type="match status" value="1"/>
</dbReference>